<name>A0A6A4S8Y3_SCOMX</name>
<evidence type="ECO:0000313" key="1">
    <source>
        <dbReference type="EMBL" id="KAF0031676.1"/>
    </source>
</evidence>
<protein>
    <submittedName>
        <fullName evidence="1">Uncharacterized protein</fullName>
    </submittedName>
</protein>
<accession>A0A6A4S8Y3</accession>
<dbReference type="EMBL" id="VEVO01000014">
    <property type="protein sequence ID" value="KAF0031676.1"/>
    <property type="molecule type" value="Genomic_DNA"/>
</dbReference>
<proteinExistence type="predicted"/>
<evidence type="ECO:0000313" key="2">
    <source>
        <dbReference type="Proteomes" id="UP000438429"/>
    </source>
</evidence>
<gene>
    <name evidence="1" type="ORF">F2P81_016231</name>
</gene>
<dbReference type="AlphaFoldDB" id="A0A6A4S8Y3"/>
<comment type="caution">
    <text evidence="1">The sequence shown here is derived from an EMBL/GenBank/DDBJ whole genome shotgun (WGS) entry which is preliminary data.</text>
</comment>
<reference evidence="1 2" key="1">
    <citation type="submission" date="2019-06" db="EMBL/GenBank/DDBJ databases">
        <title>Draft genomes of female and male turbot (Scophthalmus maximus).</title>
        <authorList>
            <person name="Xu H."/>
            <person name="Xu X.-W."/>
            <person name="Shao C."/>
            <person name="Chen S."/>
        </authorList>
    </citation>
    <scope>NUCLEOTIDE SEQUENCE [LARGE SCALE GENOMIC DNA]</scope>
    <source>
        <strain evidence="1">Ysfricsl-2016a</strain>
        <tissue evidence="1">Blood</tissue>
    </source>
</reference>
<organism evidence="1 2">
    <name type="scientific">Scophthalmus maximus</name>
    <name type="common">Turbot</name>
    <name type="synonym">Psetta maxima</name>
    <dbReference type="NCBI Taxonomy" id="52904"/>
    <lineage>
        <taxon>Eukaryota</taxon>
        <taxon>Metazoa</taxon>
        <taxon>Chordata</taxon>
        <taxon>Craniata</taxon>
        <taxon>Vertebrata</taxon>
        <taxon>Euteleostomi</taxon>
        <taxon>Actinopterygii</taxon>
        <taxon>Neopterygii</taxon>
        <taxon>Teleostei</taxon>
        <taxon>Neoteleostei</taxon>
        <taxon>Acanthomorphata</taxon>
        <taxon>Carangaria</taxon>
        <taxon>Pleuronectiformes</taxon>
        <taxon>Pleuronectoidei</taxon>
        <taxon>Scophthalmidae</taxon>
        <taxon>Scophthalmus</taxon>
    </lineage>
</organism>
<sequence length="82" mass="8593">MAQAAAAASRHSPARDNANVCQCILRNFSRRPPVGGPQDASEDVAAGVNVSESDALLAAFVTCGRQTLGNVCTRLFWTFSPA</sequence>
<dbReference type="Proteomes" id="UP000438429">
    <property type="component" value="Unassembled WGS sequence"/>
</dbReference>